<feature type="compositionally biased region" description="Basic and acidic residues" evidence="1">
    <location>
        <begin position="26"/>
        <end position="40"/>
    </location>
</feature>
<feature type="region of interest" description="Disordered" evidence="1">
    <location>
        <begin position="26"/>
        <end position="70"/>
    </location>
</feature>
<keyword evidence="2" id="KW-0732">Signal</keyword>
<proteinExistence type="evidence at transcript level"/>
<dbReference type="OrthoDB" id="6063019at2759"/>
<organism evidence="4 5">
    <name type="scientific">Mizuhopecten yessoensis</name>
    <name type="common">Japanese scallop</name>
    <name type="synonym">Patinopecten yessoensis</name>
    <dbReference type="NCBI Taxonomy" id="6573"/>
    <lineage>
        <taxon>Eukaryota</taxon>
        <taxon>Metazoa</taxon>
        <taxon>Spiralia</taxon>
        <taxon>Lophotrochozoa</taxon>
        <taxon>Mollusca</taxon>
        <taxon>Bivalvia</taxon>
        <taxon>Autobranchia</taxon>
        <taxon>Pteriomorphia</taxon>
        <taxon>Pectinida</taxon>
        <taxon>Pectinoidea</taxon>
        <taxon>Pectinidae</taxon>
        <taxon>Mizuhopecten</taxon>
    </lineage>
</organism>
<feature type="signal peptide" evidence="2">
    <location>
        <begin position="1"/>
        <end position="20"/>
    </location>
</feature>
<accession>A0A210PYD8</accession>
<evidence type="ECO:0000313" key="4">
    <source>
        <dbReference type="EMBL" id="OWF41495.1"/>
    </source>
</evidence>
<feature type="chain" id="PRO_5036313233" evidence="2">
    <location>
        <begin position="21"/>
        <end position="217"/>
    </location>
</feature>
<gene>
    <name evidence="4" type="ORF">KP79_PYT17384</name>
</gene>
<dbReference type="AlphaFoldDB" id="A0A210PYD8"/>
<reference evidence="4 5" key="1">
    <citation type="journal article" date="2017" name="Nat. Ecol. Evol.">
        <title>Scallop genome provides insights into evolution of bilaterian karyotype and development.</title>
        <authorList>
            <person name="Wang S."/>
            <person name="Zhang J."/>
            <person name="Jiao W."/>
            <person name="Li J."/>
            <person name="Xun X."/>
            <person name="Sun Y."/>
            <person name="Guo X."/>
            <person name="Huan P."/>
            <person name="Dong B."/>
            <person name="Zhang L."/>
            <person name="Hu X."/>
            <person name="Sun X."/>
            <person name="Wang J."/>
            <person name="Zhao C."/>
            <person name="Wang Y."/>
            <person name="Wang D."/>
            <person name="Huang X."/>
            <person name="Wang R."/>
            <person name="Lv J."/>
            <person name="Li Y."/>
            <person name="Zhang Z."/>
            <person name="Liu B."/>
            <person name="Lu W."/>
            <person name="Hui Y."/>
            <person name="Liang J."/>
            <person name="Zhou Z."/>
            <person name="Hou R."/>
            <person name="Li X."/>
            <person name="Liu Y."/>
            <person name="Li H."/>
            <person name="Ning X."/>
            <person name="Lin Y."/>
            <person name="Zhao L."/>
            <person name="Xing Q."/>
            <person name="Dou J."/>
            <person name="Li Y."/>
            <person name="Mao J."/>
            <person name="Guo H."/>
            <person name="Dou H."/>
            <person name="Li T."/>
            <person name="Mu C."/>
            <person name="Jiang W."/>
            <person name="Fu Q."/>
            <person name="Fu X."/>
            <person name="Miao Y."/>
            <person name="Liu J."/>
            <person name="Yu Q."/>
            <person name="Li R."/>
            <person name="Liao H."/>
            <person name="Li X."/>
            <person name="Kong Y."/>
            <person name="Jiang Z."/>
            <person name="Chourrout D."/>
            <person name="Li R."/>
            <person name="Bao Z."/>
        </authorList>
    </citation>
    <scope>NUCLEOTIDE SEQUENCE [LARGE SCALE GENOMIC DNA]</scope>
    <source>
        <strain evidence="4 5">PY_sf001</strain>
    </source>
</reference>
<name>A0A210PYD8_MIZYE</name>
<evidence type="ECO:0000313" key="5">
    <source>
        <dbReference type="Proteomes" id="UP000242188"/>
    </source>
</evidence>
<keyword evidence="5" id="KW-1185">Reference proteome</keyword>
<evidence type="ECO:0000256" key="2">
    <source>
        <dbReference type="SAM" id="SignalP"/>
    </source>
</evidence>
<dbReference type="GO" id="GO:0007218">
    <property type="term" value="P:neuropeptide signaling pathway"/>
    <property type="evidence" value="ECO:0007669"/>
    <property type="project" value="UniProtKB-KW"/>
</dbReference>
<dbReference type="STRING" id="6573.A0A210PYD8"/>
<feature type="compositionally biased region" description="Basic and acidic residues" evidence="1">
    <location>
        <begin position="51"/>
        <end position="70"/>
    </location>
</feature>
<dbReference type="Proteomes" id="UP000242188">
    <property type="component" value="Unassembled WGS sequence"/>
</dbReference>
<reference evidence="3" key="2">
    <citation type="submission" date="2018-03" db="EMBL/GenBank/DDBJ databases">
        <title>Identification and characterization of neuropeptides by transcriptome and proteome analyses in a bivalve mollusc Patinopecten yessoensis.</title>
        <authorList>
            <person name="Zhang M."/>
            <person name="Wang Y."/>
            <person name="Li Y."/>
            <person name="Li W."/>
            <person name="Li R."/>
            <person name="Xie X."/>
            <person name="Wang S."/>
            <person name="Hu X."/>
            <person name="Zhang L."/>
            <person name="Bao Z."/>
        </authorList>
    </citation>
    <scope>NUCLEOTIDE SEQUENCE</scope>
    <source>
        <tissue evidence="3">Ganglion</tissue>
    </source>
</reference>
<dbReference type="EMBL" id="NEDP02005386">
    <property type="protein sequence ID" value="OWF41495.1"/>
    <property type="molecule type" value="Genomic_DNA"/>
</dbReference>
<keyword evidence="4" id="KW-0527">Neuropeptide</keyword>
<evidence type="ECO:0000313" key="3">
    <source>
        <dbReference type="EMBL" id="AXN93473.1"/>
    </source>
</evidence>
<protein>
    <submittedName>
        <fullName evidence="4">APGW-amide-related neuropeptide</fullName>
    </submittedName>
    <submittedName>
        <fullName evidence="3">APGWamide</fullName>
    </submittedName>
</protein>
<dbReference type="EMBL" id="MH045205">
    <property type="protein sequence ID" value="AXN93473.1"/>
    <property type="molecule type" value="mRNA"/>
</dbReference>
<evidence type="ECO:0000256" key="1">
    <source>
        <dbReference type="SAM" id="MobiDB-lite"/>
    </source>
</evidence>
<sequence>MDSLTVGILSFILTFNVLSASSDTDIMDKRRPGWGKRDGQSEESTIEEFGEPDKRSPGWGKRDSTDFLDNSLDKRRPGWGKRSDILDRIAMLKRRPGWGKRTVSDFSDLDKRRPGWGKRDSEGIDMEIRAPGWGKRNSIDDREFSLYDKRRPGWGKRSDNIELETRRPGWGKRAPGWGKRSMDVCLSMKEKAEYLINSAIEIETEYASLCGIRDSRS</sequence>